<sequence>MRGILNVGSAIALWIIVTTSIFLSIRTTSTSSPLTLSLLAFNNLNIFIAICEIILGCKIAYIQADYQTLCKKYKPNGKEGQACLSYLTMPLSIRQLFHAHTWAKMWSTYALYDPSYQNHESFGFFIDFGNGLTTIPPSLLLNIAMVRPELVSSLWVGCIGIAMYWQVMYGTIVYIFTFMFNRRYVGKSTLEVMSFVGLTNSLWFIFPTLGIYACVSMLRDGNMDVFQQ</sequence>
<name>A0ABD3M6E7_9STRA</name>
<evidence type="ECO:0000256" key="1">
    <source>
        <dbReference type="SAM" id="Phobius"/>
    </source>
</evidence>
<organism evidence="2 3">
    <name type="scientific">Discostella pseudostelligera</name>
    <dbReference type="NCBI Taxonomy" id="259834"/>
    <lineage>
        <taxon>Eukaryota</taxon>
        <taxon>Sar</taxon>
        <taxon>Stramenopiles</taxon>
        <taxon>Ochrophyta</taxon>
        <taxon>Bacillariophyta</taxon>
        <taxon>Coscinodiscophyceae</taxon>
        <taxon>Thalassiosirophycidae</taxon>
        <taxon>Stephanodiscales</taxon>
        <taxon>Stephanodiscaceae</taxon>
        <taxon>Discostella</taxon>
    </lineage>
</organism>
<feature type="transmembrane region" description="Helical" evidence="1">
    <location>
        <begin position="192"/>
        <end position="215"/>
    </location>
</feature>
<feature type="transmembrane region" description="Helical" evidence="1">
    <location>
        <begin position="45"/>
        <end position="64"/>
    </location>
</feature>
<dbReference type="EMBL" id="JALLBG020000199">
    <property type="protein sequence ID" value="KAL3759620.1"/>
    <property type="molecule type" value="Genomic_DNA"/>
</dbReference>
<keyword evidence="1" id="KW-1133">Transmembrane helix</keyword>
<accession>A0ABD3M6E7</accession>
<keyword evidence="1" id="KW-0472">Membrane</keyword>
<dbReference type="AlphaFoldDB" id="A0ABD3M6E7"/>
<keyword evidence="3" id="KW-1185">Reference proteome</keyword>
<comment type="caution">
    <text evidence="2">The sequence shown here is derived from an EMBL/GenBank/DDBJ whole genome shotgun (WGS) entry which is preliminary data.</text>
</comment>
<protein>
    <submittedName>
        <fullName evidence="2">Uncharacterized protein</fullName>
    </submittedName>
</protein>
<keyword evidence="1" id="KW-0812">Transmembrane</keyword>
<reference evidence="2 3" key="1">
    <citation type="submission" date="2024-10" db="EMBL/GenBank/DDBJ databases">
        <title>Updated reference genomes for cyclostephanoid diatoms.</title>
        <authorList>
            <person name="Roberts W.R."/>
            <person name="Alverson A.J."/>
        </authorList>
    </citation>
    <scope>NUCLEOTIDE SEQUENCE [LARGE SCALE GENOMIC DNA]</scope>
    <source>
        <strain evidence="2 3">AJA232-27</strain>
    </source>
</reference>
<gene>
    <name evidence="2" type="ORF">ACHAWU_009767</name>
</gene>
<evidence type="ECO:0000313" key="2">
    <source>
        <dbReference type="EMBL" id="KAL3759620.1"/>
    </source>
</evidence>
<evidence type="ECO:0000313" key="3">
    <source>
        <dbReference type="Proteomes" id="UP001530293"/>
    </source>
</evidence>
<proteinExistence type="predicted"/>
<feature type="transmembrane region" description="Helical" evidence="1">
    <location>
        <begin position="154"/>
        <end position="180"/>
    </location>
</feature>
<dbReference type="Proteomes" id="UP001530293">
    <property type="component" value="Unassembled WGS sequence"/>
</dbReference>
<feature type="transmembrane region" description="Helical" evidence="1">
    <location>
        <begin position="7"/>
        <end position="25"/>
    </location>
</feature>